<comment type="caution">
    <text evidence="2">The sequence shown here is derived from an EMBL/GenBank/DDBJ whole genome shotgun (WGS) entry which is preliminary data.</text>
</comment>
<organism evidence="2 3">
    <name type="scientific">Corallibacter vietnamensis</name>
    <dbReference type="NCBI Taxonomy" id="904130"/>
    <lineage>
        <taxon>Bacteria</taxon>
        <taxon>Pseudomonadati</taxon>
        <taxon>Bacteroidota</taxon>
        <taxon>Flavobacteriia</taxon>
        <taxon>Flavobacteriales</taxon>
        <taxon>Flavobacteriaceae</taxon>
        <taxon>Corallibacter</taxon>
    </lineage>
</organism>
<feature type="transmembrane region" description="Helical" evidence="1">
    <location>
        <begin position="6"/>
        <end position="26"/>
    </location>
</feature>
<name>A0ABP7H0Y7_9FLAO</name>
<accession>A0ABP7H0Y7</accession>
<evidence type="ECO:0000313" key="3">
    <source>
        <dbReference type="Proteomes" id="UP001501456"/>
    </source>
</evidence>
<proteinExistence type="predicted"/>
<evidence type="ECO:0008006" key="4">
    <source>
        <dbReference type="Google" id="ProtNLM"/>
    </source>
</evidence>
<dbReference type="EMBL" id="BAABBI010000001">
    <property type="protein sequence ID" value="GAA3781392.1"/>
    <property type="molecule type" value="Genomic_DNA"/>
</dbReference>
<evidence type="ECO:0000313" key="2">
    <source>
        <dbReference type="EMBL" id="GAA3781392.1"/>
    </source>
</evidence>
<dbReference type="RefSeq" id="WP_344728358.1">
    <property type="nucleotide sequence ID" value="NZ_BAABBI010000001.1"/>
</dbReference>
<keyword evidence="1" id="KW-0472">Membrane</keyword>
<keyword evidence="1" id="KW-1133">Transmembrane helix</keyword>
<dbReference type="Proteomes" id="UP001501456">
    <property type="component" value="Unassembled WGS sequence"/>
</dbReference>
<evidence type="ECO:0000256" key="1">
    <source>
        <dbReference type="SAM" id="Phobius"/>
    </source>
</evidence>
<gene>
    <name evidence="2" type="ORF">GCM10022271_12130</name>
</gene>
<keyword evidence="3" id="KW-1185">Reference proteome</keyword>
<reference evidence="3" key="1">
    <citation type="journal article" date="2019" name="Int. J. Syst. Evol. Microbiol.">
        <title>The Global Catalogue of Microorganisms (GCM) 10K type strain sequencing project: providing services to taxonomists for standard genome sequencing and annotation.</title>
        <authorList>
            <consortium name="The Broad Institute Genomics Platform"/>
            <consortium name="The Broad Institute Genome Sequencing Center for Infectious Disease"/>
            <person name="Wu L."/>
            <person name="Ma J."/>
        </authorList>
    </citation>
    <scope>NUCLEOTIDE SEQUENCE [LARGE SCALE GENOMIC DNA]</scope>
    <source>
        <strain evidence="3">JCM 17525</strain>
    </source>
</reference>
<keyword evidence="1" id="KW-0812">Transmembrane</keyword>
<sequence length="91" mass="10816">MIFSIFIYSLVFLLIVCSVKVVVITVTENKLAEENNQLISRKIEVELIEAETNKQHIKLVNDLNESLNWRIFKVFEEMILLQEFVFKKHFN</sequence>
<protein>
    <recommendedName>
        <fullName evidence="4">Secreted protein</fullName>
    </recommendedName>
</protein>